<comment type="pathway">
    <text evidence="1 6">Purine metabolism; purine nucleoside salvage.</text>
</comment>
<dbReference type="CDD" id="cd09009">
    <property type="entry name" value="PNP-EcPNPII_like"/>
    <property type="match status" value="1"/>
</dbReference>
<evidence type="ECO:0000256" key="2">
    <source>
        <dbReference type="ARBA" id="ARBA00006751"/>
    </source>
</evidence>
<evidence type="ECO:0000256" key="6">
    <source>
        <dbReference type="PIRNR" id="PIRNR000477"/>
    </source>
</evidence>
<protein>
    <recommendedName>
        <fullName evidence="6">Purine nucleoside phosphorylase</fullName>
        <ecNumber evidence="6">2.4.2.1</ecNumber>
    </recommendedName>
    <alternativeName>
        <fullName evidence="6">Inosine-guanosine phosphorylase</fullName>
    </alternativeName>
</protein>
<dbReference type="GO" id="GO:0004731">
    <property type="term" value="F:purine-nucleoside phosphorylase activity"/>
    <property type="evidence" value="ECO:0007669"/>
    <property type="project" value="UniProtKB-EC"/>
</dbReference>
<evidence type="ECO:0000256" key="4">
    <source>
        <dbReference type="ARBA" id="ARBA00022676"/>
    </source>
</evidence>
<dbReference type="Gene3D" id="3.40.50.1580">
    <property type="entry name" value="Nucleoside phosphorylase domain"/>
    <property type="match status" value="1"/>
</dbReference>
<dbReference type="InterPro" id="IPR011268">
    <property type="entry name" value="Purine_phosphorylase"/>
</dbReference>
<dbReference type="PIRSF" id="PIRSF000477">
    <property type="entry name" value="PurNPase"/>
    <property type="match status" value="1"/>
</dbReference>
<keyword evidence="4 6" id="KW-0328">Glycosyltransferase</keyword>
<dbReference type="OrthoDB" id="1523230at2"/>
<comment type="caution">
    <text evidence="8">The sequence shown here is derived from an EMBL/GenBank/DDBJ whole genome shotgun (WGS) entry which is preliminary data.</text>
</comment>
<dbReference type="NCBIfam" id="TIGR01697">
    <property type="entry name" value="PNPH-PUNA-XAPA"/>
    <property type="match status" value="1"/>
</dbReference>
<dbReference type="Pfam" id="PF01048">
    <property type="entry name" value="PNP_UDP_1"/>
    <property type="match status" value="1"/>
</dbReference>
<keyword evidence="3" id="KW-0597">Phosphoprotein</keyword>
<evidence type="ECO:0000313" key="9">
    <source>
        <dbReference type="Proteomes" id="UP000027821"/>
    </source>
</evidence>
<keyword evidence="5 6" id="KW-0808">Transferase</keyword>
<dbReference type="EC" id="2.4.2.1" evidence="6"/>
<dbReference type="GO" id="GO:0005737">
    <property type="term" value="C:cytoplasm"/>
    <property type="evidence" value="ECO:0007669"/>
    <property type="project" value="TreeGrafter"/>
</dbReference>
<feature type="domain" description="Nucleoside phosphorylase" evidence="7">
    <location>
        <begin position="28"/>
        <end position="273"/>
    </location>
</feature>
<dbReference type="EMBL" id="JMIH01000014">
    <property type="protein sequence ID" value="KEO75091.1"/>
    <property type="molecule type" value="Genomic_DNA"/>
</dbReference>
<name>A0A074KYP0_9BACT</name>
<dbReference type="AlphaFoldDB" id="A0A074KYP0"/>
<comment type="function">
    <text evidence="6">The purine nucleoside phosphorylases catalyze the phosphorolytic breakdown of the N-glycosidic bond in the beta-(deoxy)ribonucleoside molecules, with the formation of the corresponding free purine bases and pentose-1-phosphate.</text>
</comment>
<dbReference type="SUPFAM" id="SSF53167">
    <property type="entry name" value="Purine and uridine phosphorylases"/>
    <property type="match status" value="1"/>
</dbReference>
<evidence type="ECO:0000313" key="8">
    <source>
        <dbReference type="EMBL" id="KEO75091.1"/>
    </source>
</evidence>
<dbReference type="RefSeq" id="WP_035071633.1">
    <property type="nucleotide sequence ID" value="NZ_JMIH01000014.1"/>
</dbReference>
<dbReference type="InterPro" id="IPR000845">
    <property type="entry name" value="Nucleoside_phosphorylase_d"/>
</dbReference>
<comment type="similarity">
    <text evidence="2 6">Belongs to the PNP/MTAP phosphorylase family.</text>
</comment>
<evidence type="ECO:0000256" key="1">
    <source>
        <dbReference type="ARBA" id="ARBA00005058"/>
    </source>
</evidence>
<evidence type="ECO:0000256" key="5">
    <source>
        <dbReference type="ARBA" id="ARBA00022679"/>
    </source>
</evidence>
<reference evidence="8 9" key="1">
    <citation type="submission" date="2014-04" db="EMBL/GenBank/DDBJ databases">
        <title>Characterization and application of a salt tolerant electro-active bacterium.</title>
        <authorList>
            <person name="Yang L."/>
            <person name="Wei S."/>
            <person name="Tay Q.X.M."/>
        </authorList>
    </citation>
    <scope>NUCLEOTIDE SEQUENCE [LARGE SCALE GENOMIC DNA]</scope>
    <source>
        <strain evidence="8 9">LY1</strain>
    </source>
</reference>
<dbReference type="NCBIfam" id="NF006054">
    <property type="entry name" value="PRK08202.1"/>
    <property type="match status" value="1"/>
</dbReference>
<dbReference type="UniPathway" id="UPA00606"/>
<evidence type="ECO:0000259" key="7">
    <source>
        <dbReference type="Pfam" id="PF01048"/>
    </source>
</evidence>
<dbReference type="PANTHER" id="PTHR11904">
    <property type="entry name" value="METHYLTHIOADENOSINE/PURINE NUCLEOSIDE PHOSPHORYLASE"/>
    <property type="match status" value="1"/>
</dbReference>
<dbReference type="InterPro" id="IPR035994">
    <property type="entry name" value="Nucleoside_phosphorylase_sf"/>
</dbReference>
<accession>A0A074KYP0</accession>
<dbReference type="eggNOG" id="COG0005">
    <property type="taxonomic scope" value="Bacteria"/>
</dbReference>
<dbReference type="GO" id="GO:0009116">
    <property type="term" value="P:nucleoside metabolic process"/>
    <property type="evidence" value="ECO:0007669"/>
    <property type="project" value="InterPro"/>
</dbReference>
<dbReference type="PANTHER" id="PTHR11904:SF9">
    <property type="entry name" value="PURINE NUCLEOSIDE PHOSPHORYLASE-RELATED"/>
    <property type="match status" value="1"/>
</dbReference>
<sequence length="276" mass="30345">MQTNISYSDQILQAVSYIQDQVSFKPQVGIILGTGLGKLIDDIHILHEIDYKDIPHFPVSTVESHTGRLIFGEIEGKHVVAMKGRFHYYEGYDMREVTLPVRVMKHLGVEVLCVSNAAGGLNPSYKIGEVMIINDHIDLFPENPLRGKNMDELGVRFPDMSEPYDLGLIEAAREIAKGHDIIAHEGSYAGVQGPNLETRAEYNYLRIIGADTVGMSTVPEVIVARHMNLPVFAISAITDLCSPGNIKKVSIAEVLAAAAIAEPNMSLIIKKLISKL</sequence>
<dbReference type="Proteomes" id="UP000027821">
    <property type="component" value="Unassembled WGS sequence"/>
</dbReference>
<proteinExistence type="inferred from homology"/>
<gene>
    <name evidence="8" type="ORF">EL17_05315</name>
</gene>
<dbReference type="STRING" id="1048983.EL17_05315"/>
<organism evidence="8 9">
    <name type="scientific">Anditalea andensis</name>
    <dbReference type="NCBI Taxonomy" id="1048983"/>
    <lineage>
        <taxon>Bacteria</taxon>
        <taxon>Pseudomonadati</taxon>
        <taxon>Bacteroidota</taxon>
        <taxon>Cytophagia</taxon>
        <taxon>Cytophagales</taxon>
        <taxon>Cytophagaceae</taxon>
        <taxon>Anditalea</taxon>
    </lineage>
</organism>
<keyword evidence="9" id="KW-1185">Reference proteome</keyword>
<dbReference type="InterPro" id="IPR011270">
    <property type="entry name" value="Pur_Nuc_Pase_Ino/Guo-sp"/>
</dbReference>
<dbReference type="NCBIfam" id="TIGR01700">
    <property type="entry name" value="PNPH"/>
    <property type="match status" value="1"/>
</dbReference>
<evidence type="ECO:0000256" key="3">
    <source>
        <dbReference type="ARBA" id="ARBA00022553"/>
    </source>
</evidence>
<dbReference type="FunFam" id="3.40.50.1580:FF:000010">
    <property type="entry name" value="Purine nucleoside phosphorylase"/>
    <property type="match status" value="1"/>
</dbReference>